<evidence type="ECO:0000256" key="1">
    <source>
        <dbReference type="ARBA" id="ARBA00022737"/>
    </source>
</evidence>
<protein>
    <recommendedName>
        <fullName evidence="2">DM13 domain-containing protein</fullName>
    </recommendedName>
</protein>
<dbReference type="PANTHER" id="PTHR24036:SF13">
    <property type="entry name" value="PROTEIN SKELETOR, ISOFORMS D_E"/>
    <property type="match status" value="1"/>
</dbReference>
<dbReference type="AlphaFoldDB" id="A0AA38HU22"/>
<gene>
    <name evidence="3" type="ORF">Zmor_026625</name>
</gene>
<proteinExistence type="predicted"/>
<evidence type="ECO:0000259" key="2">
    <source>
        <dbReference type="PROSITE" id="PS51549"/>
    </source>
</evidence>
<organism evidence="3 4">
    <name type="scientific">Zophobas morio</name>
    <dbReference type="NCBI Taxonomy" id="2755281"/>
    <lineage>
        <taxon>Eukaryota</taxon>
        <taxon>Metazoa</taxon>
        <taxon>Ecdysozoa</taxon>
        <taxon>Arthropoda</taxon>
        <taxon>Hexapoda</taxon>
        <taxon>Insecta</taxon>
        <taxon>Pterygota</taxon>
        <taxon>Neoptera</taxon>
        <taxon>Endopterygota</taxon>
        <taxon>Coleoptera</taxon>
        <taxon>Polyphaga</taxon>
        <taxon>Cucujiformia</taxon>
        <taxon>Tenebrionidae</taxon>
        <taxon>Zophobas</taxon>
    </lineage>
</organism>
<evidence type="ECO:0000313" key="4">
    <source>
        <dbReference type="Proteomes" id="UP001168821"/>
    </source>
</evidence>
<evidence type="ECO:0000313" key="3">
    <source>
        <dbReference type="EMBL" id="KAJ3643945.1"/>
    </source>
</evidence>
<feature type="domain" description="DM13" evidence="2">
    <location>
        <begin position="30"/>
        <end position="137"/>
    </location>
</feature>
<feature type="domain" description="DM13" evidence="2">
    <location>
        <begin position="146"/>
        <end position="252"/>
    </location>
</feature>
<dbReference type="PROSITE" id="PS51549">
    <property type="entry name" value="DM13"/>
    <property type="match status" value="2"/>
</dbReference>
<name>A0AA38HU22_9CUCU</name>
<sequence>MTTATMRPIVVAFVIICWIAGAVYGAPYYGKFLGKLSELHHGVSGEVYAVDGRTLYLKDFTYDGQGPAAYFYASTGRTADRSGFRLKDENGSPEVIRKYRKEGVTLTLPEGKTLNNIKIFYVWCEEFEVNFGDVKIPRNFDYPRPQKIDALKGVHGISSDPIVLVDAQTLLVPNLSYDGEAPDAKFWVGRGAKPSPQGIRVPDENGKEVPLRRYDHKTVVLTLPGDLTVFDIGHFGIWCEAFTVDFGHVQIPSNLNVPPSLKMLGVSPQKRPRNFDISREVSRPRVPLVGGQLEATTFRPNRQFHNFFQQQPSQNFLPFTIQQQQLLTPQQIFAQQQLRQQQAQQRIDQNVYQTQQRQAIPYTPLNLQQRQYQEQLAYNQFLQNRRLLEEQQIKAQLNRQHNRFDLAPGGQNAYASFG</sequence>
<dbReference type="InterPro" id="IPR019545">
    <property type="entry name" value="DM13_domain"/>
</dbReference>
<reference evidence="3" key="1">
    <citation type="journal article" date="2023" name="G3 (Bethesda)">
        <title>Whole genome assemblies of Zophobas morio and Tenebrio molitor.</title>
        <authorList>
            <person name="Kaur S."/>
            <person name="Stinson S.A."/>
            <person name="diCenzo G.C."/>
        </authorList>
    </citation>
    <scope>NUCLEOTIDE SEQUENCE</scope>
    <source>
        <strain evidence="3">QUZm001</strain>
    </source>
</reference>
<comment type="caution">
    <text evidence="3">The sequence shown here is derived from an EMBL/GenBank/DDBJ whole genome shotgun (WGS) entry which is preliminary data.</text>
</comment>
<dbReference type="InterPro" id="IPR052126">
    <property type="entry name" value="Spindle_Org/Thrombomodulin"/>
</dbReference>
<keyword evidence="4" id="KW-1185">Reference proteome</keyword>
<accession>A0AA38HU22</accession>
<dbReference type="SMART" id="SM00686">
    <property type="entry name" value="DM13"/>
    <property type="match status" value="2"/>
</dbReference>
<keyword evidence="1" id="KW-0677">Repeat</keyword>
<dbReference type="EMBL" id="JALNTZ010000008">
    <property type="protein sequence ID" value="KAJ3643945.1"/>
    <property type="molecule type" value="Genomic_DNA"/>
</dbReference>
<dbReference type="Pfam" id="PF10517">
    <property type="entry name" value="DM13"/>
    <property type="match status" value="2"/>
</dbReference>
<dbReference type="PANTHER" id="PTHR24036">
    <property type="entry name" value="SKELETOR-RELATED"/>
    <property type="match status" value="1"/>
</dbReference>
<dbReference type="Proteomes" id="UP001168821">
    <property type="component" value="Unassembled WGS sequence"/>
</dbReference>